<dbReference type="EMBL" id="KE525097">
    <property type="protein sequence ID" value="KFB41450.1"/>
    <property type="molecule type" value="Genomic_DNA"/>
</dbReference>
<organism evidence="1">
    <name type="scientific">Anopheles sinensis</name>
    <name type="common">Mosquito</name>
    <dbReference type="NCBI Taxonomy" id="74873"/>
    <lineage>
        <taxon>Eukaryota</taxon>
        <taxon>Metazoa</taxon>
        <taxon>Ecdysozoa</taxon>
        <taxon>Arthropoda</taxon>
        <taxon>Hexapoda</taxon>
        <taxon>Insecta</taxon>
        <taxon>Pterygota</taxon>
        <taxon>Neoptera</taxon>
        <taxon>Endopterygota</taxon>
        <taxon>Diptera</taxon>
        <taxon>Nematocera</taxon>
        <taxon>Culicoidea</taxon>
        <taxon>Culicidae</taxon>
        <taxon>Anophelinae</taxon>
        <taxon>Anopheles</taxon>
    </lineage>
</organism>
<dbReference type="EMBL" id="ATLV01016620">
    <property type="status" value="NOT_ANNOTATED_CDS"/>
    <property type="molecule type" value="Genomic_DNA"/>
</dbReference>
<evidence type="ECO:0000313" key="1">
    <source>
        <dbReference type="EMBL" id="KFB41450.1"/>
    </source>
</evidence>
<dbReference type="Proteomes" id="UP000030765">
    <property type="component" value="Unassembled WGS sequence"/>
</dbReference>
<proteinExistence type="predicted"/>
<dbReference type="EnsemblMetazoa" id="ASIC009049-RA">
    <property type="protein sequence ID" value="ASIC009049-PA"/>
    <property type="gene ID" value="ASIC009049"/>
</dbReference>
<dbReference type="AlphaFoldDB" id="A0A084VU06"/>
<reference evidence="2" key="2">
    <citation type="submission" date="2020-05" db="UniProtKB">
        <authorList>
            <consortium name="EnsemblMetazoa"/>
        </authorList>
    </citation>
    <scope>IDENTIFICATION</scope>
</reference>
<evidence type="ECO:0000313" key="3">
    <source>
        <dbReference type="Proteomes" id="UP000030765"/>
    </source>
</evidence>
<sequence length="140" mass="16337">MAHIVRRSDRPQDWHDRAMRSVLRSYRNDTTMLRSYRCTDHKAALENPENGTRWTREDRVCHRGRSFSQCCQTPSSLPTNTCSMTLTRITQVNPRVAAYSISPPQASVMTPHGLTSNRPAYWRKSRRRSRAYASRKRVDL</sequence>
<reference evidence="1 3" key="1">
    <citation type="journal article" date="2014" name="BMC Genomics">
        <title>Genome sequence of Anopheles sinensis provides insight into genetics basis of mosquito competence for malaria parasites.</title>
        <authorList>
            <person name="Zhou D."/>
            <person name="Zhang D."/>
            <person name="Ding G."/>
            <person name="Shi L."/>
            <person name="Hou Q."/>
            <person name="Ye Y."/>
            <person name="Xu Y."/>
            <person name="Zhou H."/>
            <person name="Xiong C."/>
            <person name="Li S."/>
            <person name="Yu J."/>
            <person name="Hong S."/>
            <person name="Yu X."/>
            <person name="Zou P."/>
            <person name="Chen C."/>
            <person name="Chang X."/>
            <person name="Wang W."/>
            <person name="Lv Y."/>
            <person name="Sun Y."/>
            <person name="Ma L."/>
            <person name="Shen B."/>
            <person name="Zhu C."/>
        </authorList>
    </citation>
    <scope>NUCLEOTIDE SEQUENCE [LARGE SCALE GENOMIC DNA]</scope>
</reference>
<gene>
    <name evidence="1" type="ORF">ZHAS_00009049</name>
</gene>
<protein>
    <submittedName>
        <fullName evidence="1 2">Dynein heavy chain 14, axonemal</fullName>
    </submittedName>
</protein>
<accession>A0A084VU06</accession>
<dbReference type="VEuPathDB" id="VectorBase:ASIC009049"/>
<keyword evidence="3" id="KW-1185">Reference proteome</keyword>
<evidence type="ECO:0000313" key="2">
    <source>
        <dbReference type="EnsemblMetazoa" id="ASIC009049-PA"/>
    </source>
</evidence>
<name>A0A084VU06_ANOSI</name>